<reference evidence="2" key="1">
    <citation type="submission" date="2022-06" db="EMBL/GenBank/DDBJ databases">
        <title>Genome Sequence of Candolleomyces eurysporus.</title>
        <authorList>
            <person name="Buettner E."/>
        </authorList>
    </citation>
    <scope>NUCLEOTIDE SEQUENCE</scope>
    <source>
        <strain evidence="2">VTCC 930004</strain>
    </source>
</reference>
<dbReference type="PANTHER" id="PTHR43130">
    <property type="entry name" value="ARAC-FAMILY TRANSCRIPTIONAL REGULATOR"/>
    <property type="match status" value="1"/>
</dbReference>
<dbReference type="SUPFAM" id="SSF52317">
    <property type="entry name" value="Class I glutamine amidotransferase-like"/>
    <property type="match status" value="1"/>
</dbReference>
<dbReference type="AlphaFoldDB" id="A0A9W8MDH1"/>
<protein>
    <recommendedName>
        <fullName evidence="4">DJ-1/PfpI domain-containing protein</fullName>
    </recommendedName>
</protein>
<dbReference type="OrthoDB" id="543156at2759"/>
<comment type="caution">
    <text evidence="2">The sequence shown here is derived from an EMBL/GenBank/DDBJ whole genome shotgun (WGS) entry which is preliminary data.</text>
</comment>
<name>A0A9W8MDH1_9AGAR</name>
<accession>A0A9W8MDH1</accession>
<evidence type="ECO:0000313" key="2">
    <source>
        <dbReference type="EMBL" id="KAJ2926526.1"/>
    </source>
</evidence>
<dbReference type="PANTHER" id="PTHR43130:SF15">
    <property type="entry name" value="THIJ_PFPI FAMILY PROTEIN (AFU_ORTHOLOGUE AFUA_5G14240)"/>
    <property type="match status" value="1"/>
</dbReference>
<organism evidence="2 3">
    <name type="scientific">Candolleomyces eurysporus</name>
    <dbReference type="NCBI Taxonomy" id="2828524"/>
    <lineage>
        <taxon>Eukaryota</taxon>
        <taxon>Fungi</taxon>
        <taxon>Dikarya</taxon>
        <taxon>Basidiomycota</taxon>
        <taxon>Agaricomycotina</taxon>
        <taxon>Agaricomycetes</taxon>
        <taxon>Agaricomycetidae</taxon>
        <taxon>Agaricales</taxon>
        <taxon>Agaricineae</taxon>
        <taxon>Psathyrellaceae</taxon>
        <taxon>Candolleomyces</taxon>
    </lineage>
</organism>
<dbReference type="Gene3D" id="3.40.50.880">
    <property type="match status" value="1"/>
</dbReference>
<sequence>MLVSPQSITFAVLLIPGYQWLDIVGPIAYINTHSRAVMQMPVVPESIRAKAPVINWHYISSEAVPPIDYLLVPGANSSRLLSNELSSFIHDRFPTLKGVLTVCTGSVVFAQTGLLDGVHVASNKVALKYMVETGRLNKKSLDLAAEFARVHFDPELVDLARNLTEYDSNPAQPDPFSPILDGVDLG</sequence>
<feature type="region of interest" description="Disordered" evidence="1">
    <location>
        <begin position="167"/>
        <end position="186"/>
    </location>
</feature>
<gene>
    <name evidence="2" type="ORF">H1R20_g10580</name>
</gene>
<dbReference type="Proteomes" id="UP001140091">
    <property type="component" value="Unassembled WGS sequence"/>
</dbReference>
<dbReference type="InterPro" id="IPR029062">
    <property type="entry name" value="Class_I_gatase-like"/>
</dbReference>
<evidence type="ECO:0000256" key="1">
    <source>
        <dbReference type="SAM" id="MobiDB-lite"/>
    </source>
</evidence>
<feature type="non-terminal residue" evidence="2">
    <location>
        <position position="1"/>
    </location>
</feature>
<proteinExistence type="predicted"/>
<dbReference type="EMBL" id="JANBPK010001056">
    <property type="protein sequence ID" value="KAJ2926526.1"/>
    <property type="molecule type" value="Genomic_DNA"/>
</dbReference>
<evidence type="ECO:0000313" key="3">
    <source>
        <dbReference type="Proteomes" id="UP001140091"/>
    </source>
</evidence>
<dbReference type="InterPro" id="IPR052158">
    <property type="entry name" value="INH-QAR"/>
</dbReference>
<keyword evidence="3" id="KW-1185">Reference proteome</keyword>
<evidence type="ECO:0008006" key="4">
    <source>
        <dbReference type="Google" id="ProtNLM"/>
    </source>
</evidence>